<dbReference type="PANTHER" id="PTHR43415:SF3">
    <property type="entry name" value="GNAT-FAMILY ACETYLTRANSFERASE"/>
    <property type="match status" value="1"/>
</dbReference>
<dbReference type="InterPro" id="IPR016181">
    <property type="entry name" value="Acyl_CoA_acyltransferase"/>
</dbReference>
<dbReference type="EMBL" id="JACHHH010000002">
    <property type="protein sequence ID" value="MBB6040537.1"/>
    <property type="molecule type" value="Genomic_DNA"/>
</dbReference>
<keyword evidence="2" id="KW-0808">Transferase</keyword>
<evidence type="ECO:0000313" key="3">
    <source>
        <dbReference type="Proteomes" id="UP000522163"/>
    </source>
</evidence>
<gene>
    <name evidence="2" type="ORF">HNQ46_000500</name>
</gene>
<feature type="domain" description="N-acetyltransferase" evidence="1">
    <location>
        <begin position="1"/>
        <end position="163"/>
    </location>
</feature>
<proteinExistence type="predicted"/>
<dbReference type="Gene3D" id="2.60.120.10">
    <property type="entry name" value="Jelly Rolls"/>
    <property type="match status" value="1"/>
</dbReference>
<dbReference type="Proteomes" id="UP000522163">
    <property type="component" value="Unassembled WGS sequence"/>
</dbReference>
<dbReference type="SUPFAM" id="SSF51182">
    <property type="entry name" value="RmlC-like cupins"/>
    <property type="match status" value="1"/>
</dbReference>
<dbReference type="PANTHER" id="PTHR43415">
    <property type="entry name" value="SPERMIDINE N(1)-ACETYLTRANSFERASE"/>
    <property type="match status" value="1"/>
</dbReference>
<protein>
    <submittedName>
        <fullName evidence="2">RimJ/RimL family protein N-acetyltransferase</fullName>
    </submittedName>
</protein>
<dbReference type="Gene3D" id="3.40.630.30">
    <property type="match status" value="1"/>
</dbReference>
<dbReference type="GO" id="GO:0016747">
    <property type="term" value="F:acyltransferase activity, transferring groups other than amino-acyl groups"/>
    <property type="evidence" value="ECO:0007669"/>
    <property type="project" value="InterPro"/>
</dbReference>
<dbReference type="InterPro" id="IPR008894">
    <property type="entry name" value="QdtA_cupin_dom"/>
</dbReference>
<sequence length="316" mass="37087">MNIRELKLKDAPLMLEWMHDESVVKELKEQFSSKTLADCEAFIQNSFFSKNNIHMAIVSDADEYMGTVSLKNIECQTAEFAIVVRKSAMHKGYAWRGMELIIKKAFEDFGLESLYWCVSRENTRAIKFYDKHNFKEALDIPNEIRRRYQGMDHLKWYSILKGDDINVRESVAGCKIMRIPTIPTINSGELSFFEGNRTIPFEIKRIYFISKVPKGVKRGYHSHKSLQQFIYCPYGCVRLILENENGRDEIELRDPSIGVLIDKPTWREMQWMVEESVLCVAASDYYSPDDYIRDYDEFRNYIKVQGEFSKSDFESK</sequence>
<organism evidence="2 3">
    <name type="scientific">Oribacterium sinus</name>
    <dbReference type="NCBI Taxonomy" id="237576"/>
    <lineage>
        <taxon>Bacteria</taxon>
        <taxon>Bacillati</taxon>
        <taxon>Bacillota</taxon>
        <taxon>Clostridia</taxon>
        <taxon>Lachnospirales</taxon>
        <taxon>Lachnospiraceae</taxon>
        <taxon>Oribacterium</taxon>
    </lineage>
</organism>
<dbReference type="InterPro" id="IPR000182">
    <property type="entry name" value="GNAT_dom"/>
</dbReference>
<dbReference type="CDD" id="cd20292">
    <property type="entry name" value="cupin_QdtA-like"/>
    <property type="match status" value="1"/>
</dbReference>
<dbReference type="SUPFAM" id="SSF55729">
    <property type="entry name" value="Acyl-CoA N-acyltransferases (Nat)"/>
    <property type="match status" value="1"/>
</dbReference>
<comment type="caution">
    <text evidence="2">The sequence shown here is derived from an EMBL/GenBank/DDBJ whole genome shotgun (WGS) entry which is preliminary data.</text>
</comment>
<dbReference type="Pfam" id="PF13302">
    <property type="entry name" value="Acetyltransf_3"/>
    <property type="match status" value="1"/>
</dbReference>
<reference evidence="2 3" key="1">
    <citation type="submission" date="2020-08" db="EMBL/GenBank/DDBJ databases">
        <title>Genomic Encyclopedia of Type Strains, Phase IV (KMG-IV): sequencing the most valuable type-strain genomes for metagenomic binning, comparative biology and taxonomic classification.</title>
        <authorList>
            <person name="Goeker M."/>
        </authorList>
    </citation>
    <scope>NUCLEOTIDE SEQUENCE [LARGE SCALE GENOMIC DNA]</scope>
    <source>
        <strain evidence="2 3">DSM 17245</strain>
    </source>
</reference>
<dbReference type="Pfam" id="PF05523">
    <property type="entry name" value="FdtA"/>
    <property type="match status" value="1"/>
</dbReference>
<dbReference type="GeneID" id="85014063"/>
<evidence type="ECO:0000259" key="1">
    <source>
        <dbReference type="PROSITE" id="PS51186"/>
    </source>
</evidence>
<evidence type="ECO:0000313" key="2">
    <source>
        <dbReference type="EMBL" id="MBB6040537.1"/>
    </source>
</evidence>
<name>A0A7W9SE71_9FIRM</name>
<dbReference type="AlphaFoldDB" id="A0A7W9SE71"/>
<dbReference type="InterPro" id="IPR011051">
    <property type="entry name" value="RmlC_Cupin_sf"/>
</dbReference>
<accession>A0A7W9SE71</accession>
<dbReference type="PROSITE" id="PS51186">
    <property type="entry name" value="GNAT"/>
    <property type="match status" value="1"/>
</dbReference>
<dbReference type="RefSeq" id="WP_183682559.1">
    <property type="nucleotide sequence ID" value="NZ_JACHHH010000002.1"/>
</dbReference>
<dbReference type="InterPro" id="IPR014710">
    <property type="entry name" value="RmlC-like_jellyroll"/>
</dbReference>